<dbReference type="InterPro" id="IPR001119">
    <property type="entry name" value="SLH_dom"/>
</dbReference>
<feature type="domain" description="SLH" evidence="2">
    <location>
        <begin position="97"/>
        <end position="160"/>
    </location>
</feature>
<feature type="domain" description="SLH" evidence="2">
    <location>
        <begin position="161"/>
        <end position="219"/>
    </location>
</feature>
<feature type="compositionally biased region" description="Pro residues" evidence="1">
    <location>
        <begin position="452"/>
        <end position="467"/>
    </location>
</feature>
<evidence type="ECO:0000313" key="3">
    <source>
        <dbReference type="EMBL" id="RRJ66167.1"/>
    </source>
</evidence>
<protein>
    <recommendedName>
        <fullName evidence="2">SLH domain-containing protein</fullName>
    </recommendedName>
</protein>
<dbReference type="PROSITE" id="PS51272">
    <property type="entry name" value="SLH"/>
    <property type="match status" value="3"/>
</dbReference>
<evidence type="ECO:0000256" key="1">
    <source>
        <dbReference type="SAM" id="MobiDB-lite"/>
    </source>
</evidence>
<feature type="region of interest" description="Disordered" evidence="1">
    <location>
        <begin position="435"/>
        <end position="469"/>
    </location>
</feature>
<dbReference type="Gene3D" id="2.160.20.110">
    <property type="match status" value="1"/>
</dbReference>
<dbReference type="AlphaFoldDB" id="A0A3P3U717"/>
<sequence length="1185" mass="121326">MGIGIKYKAALVLLAVLLLIPASPLMGSGRALAASPQGLAADLEGHWAGDVLSRWLEQGFISGYADGKVKPDQPVTRAEWMVMVNGLLGIDPEAETEAASFTDVKPRAWFAANAAAAVRQGYITGYPDGTLRPNAPVTRAEAAVMLGRLAKLEPAAELASFKDALPAWSSGAVGAVAGAGWMNGYPDGTFRGAAVLTRAEAVVTLDRTLGVNIGLESESLSGDMDRPGVYGPVEGTAEIAGDAVIEADGITLRNTVVKGNLTLTEEIGSGEVHLEGVTVEGELRVNGGGPNSVYLQDTAAKRVTVSKKDGQVRIVASGKTTLETAVLSSGAILEENGLTGGGQGFVLIDVATEVPKSSLVQLRGNAETVRIAASGIRFELLSGQIDRLEVGSGAVNNLVYLAQGTIVIVAELNSAVTFEGPGQVLQKLLPGGLQVRGGRSHGGGGSTAPTTPTDPGPTDPTDPPDPEPTVTELVYSPEALKFDAVRTDASVTLKAVLSNGKKIDVTDAADWFTEDETVATVAGGTVTSQGEGETWIGAEYGGLTMRIPVKVEPETTPTPTVTELVYSPGELNFDEVGEEAGVTLKAVLSDGTEVDVTEAATWFTEDETVATVAGGTVTSQGEGEITIGAEYRGLTIRIPVKVTVTPEATPAYRVTLSGTPDGPIAGSDMNVTLRVEKSDGSLDTGFSGMKKLTFTGIRQAPDGSYGSLSGTSLPSSSGEANVRFEAGEAAVSITLNLADTQLLTFAVDGVVQPAAELAIKPVPAAAAELRIATQPSDSAISGEIFPVQPVIRVLDAFGNLTNEPLTVTASVGSGAATLMGTAAVQTVDGIASYTDLGLAGDNSAISLQFTAGSLPSVSSTPIAVHAFWSGDGTAGSPYVITSAAQLDNVRNHLNGHFVLGDDIDLSGYSSGQGWVPIGTDMAGFTGTLDGQGYTVRHLTSLRPAGGLIGLFGYLDGATINNLNLSDVTISGYIYVGGLAGYMKSGSVSGVHAEDVTIAGASNNLLYAGGLLGRMEGGTLSRSAATDVNLSATYYLGGLVGVTDAASSISESYSTGEVFVNGANLGGLVGTHYGTIFDSYSLANTTGAGSVVGGLLGTNRGMVFNSYAAGSINSAGFALGGLVGDSMGSVWGSYYDSDTTGQTDTGKGTPKTTAEMQQQATFAGWNFGSIWAIDAGGYPYLRWQRP</sequence>
<dbReference type="PANTHER" id="PTHR43308">
    <property type="entry name" value="OUTER MEMBRANE PROTEIN ALPHA-RELATED"/>
    <property type="match status" value="1"/>
</dbReference>
<accession>A0A3P3U717</accession>
<dbReference type="RefSeq" id="WP_128633957.1">
    <property type="nucleotide sequence ID" value="NZ_RRCN01000001.1"/>
</dbReference>
<dbReference type="PANTHER" id="PTHR43308:SF5">
    <property type="entry name" value="S-LAYER PROTEIN _ PEPTIDOGLYCAN ENDO-BETA-N-ACETYLGLUCOSAMINIDASE"/>
    <property type="match status" value="1"/>
</dbReference>
<keyword evidence="4" id="KW-1185">Reference proteome</keyword>
<evidence type="ECO:0000259" key="2">
    <source>
        <dbReference type="PROSITE" id="PS51272"/>
    </source>
</evidence>
<evidence type="ECO:0000313" key="4">
    <source>
        <dbReference type="Proteomes" id="UP000267017"/>
    </source>
</evidence>
<reference evidence="3 4" key="1">
    <citation type="submission" date="2018-11" db="EMBL/GenBank/DDBJ databases">
        <title>Genome sequencing of Paenibacillus sp. KCOM 3021 (= ChDC PVNT-B20).</title>
        <authorList>
            <person name="Kook J.-K."/>
            <person name="Park S.-N."/>
            <person name="Lim Y.K."/>
        </authorList>
    </citation>
    <scope>NUCLEOTIDE SEQUENCE [LARGE SCALE GENOMIC DNA]</scope>
    <source>
        <strain evidence="3 4">KCOM 3021</strain>
    </source>
</reference>
<feature type="domain" description="SLH" evidence="2">
    <location>
        <begin position="35"/>
        <end position="96"/>
    </location>
</feature>
<name>A0A3P3U717_9BACL</name>
<dbReference type="OrthoDB" id="185675at2"/>
<dbReference type="Proteomes" id="UP000267017">
    <property type="component" value="Unassembled WGS sequence"/>
</dbReference>
<dbReference type="InterPro" id="IPR051465">
    <property type="entry name" value="Cell_Envelope_Struct_Comp"/>
</dbReference>
<gene>
    <name evidence="3" type="ORF">EHV15_27065</name>
</gene>
<proteinExistence type="predicted"/>
<dbReference type="Gene3D" id="2.60.40.1080">
    <property type="match status" value="2"/>
</dbReference>
<organism evidence="3 4">
    <name type="scientific">Paenibacillus oralis</name>
    <dbReference type="NCBI Taxonomy" id="2490856"/>
    <lineage>
        <taxon>Bacteria</taxon>
        <taxon>Bacillati</taxon>
        <taxon>Bacillota</taxon>
        <taxon>Bacilli</taxon>
        <taxon>Bacillales</taxon>
        <taxon>Paenibacillaceae</taxon>
        <taxon>Paenibacillus</taxon>
    </lineage>
</organism>
<dbReference type="Pfam" id="PF00395">
    <property type="entry name" value="SLH"/>
    <property type="match status" value="3"/>
</dbReference>
<dbReference type="EMBL" id="RRCN01000001">
    <property type="protein sequence ID" value="RRJ66167.1"/>
    <property type="molecule type" value="Genomic_DNA"/>
</dbReference>
<comment type="caution">
    <text evidence="3">The sequence shown here is derived from an EMBL/GenBank/DDBJ whole genome shotgun (WGS) entry which is preliminary data.</text>
</comment>